<evidence type="ECO:0000313" key="1">
    <source>
        <dbReference type="EMBL" id="AKU89844.1"/>
    </source>
</evidence>
<reference evidence="1 2" key="1">
    <citation type="submission" date="2015-08" db="EMBL/GenBank/DDBJ databases">
        <authorList>
            <person name="Babu N.S."/>
            <person name="Beckwith C.J."/>
            <person name="Beseler K.G."/>
            <person name="Brison A."/>
            <person name="Carone J.V."/>
            <person name="Caskin T.P."/>
            <person name="Diamond M."/>
            <person name="Durham M.E."/>
            <person name="Foxe J.M."/>
            <person name="Go M."/>
            <person name="Henderson B.A."/>
            <person name="Jones I.B."/>
            <person name="McGettigan J.A."/>
            <person name="Micheletti S.J."/>
            <person name="Nasrallah M.E."/>
            <person name="Ortiz D."/>
            <person name="Piller C.R."/>
            <person name="Privatt S.R."/>
            <person name="Schneider S.L."/>
            <person name="Sharp S."/>
            <person name="Smith T.C."/>
            <person name="Stanton J.D."/>
            <person name="Ullery H.E."/>
            <person name="Wilson R.J."/>
            <person name="Serrano M.G."/>
            <person name="Buck G."/>
            <person name="Lee V."/>
            <person name="Wang Y."/>
            <person name="Carvalho R."/>
            <person name="Voegtly L."/>
            <person name="Shi R."/>
            <person name="Duckworth R."/>
            <person name="Johnson A."/>
            <person name="Loviza R."/>
            <person name="Walstead R."/>
            <person name="Shah Z."/>
            <person name="Kiflezghi M."/>
            <person name="Wade K."/>
            <person name="Ball S.L."/>
            <person name="Bradley K.W."/>
            <person name="Asai D.J."/>
            <person name="Bowman C.A."/>
            <person name="Russell D.A."/>
            <person name="Pope W.H."/>
            <person name="Jacobs-Sera D."/>
            <person name="Hendrix R.W."/>
            <person name="Hatfull G.F."/>
        </authorList>
    </citation>
    <scope>NUCLEOTIDE SEQUENCE [LARGE SCALE GENOMIC DNA]</scope>
    <source>
        <strain evidence="1 2">DSM 27710</strain>
    </source>
</reference>
<dbReference type="EMBL" id="CP012332">
    <property type="protein sequence ID" value="AKU89844.1"/>
    <property type="molecule type" value="Genomic_DNA"/>
</dbReference>
<keyword evidence="2" id="KW-1185">Reference proteome</keyword>
<proteinExistence type="predicted"/>
<protein>
    <submittedName>
        <fullName evidence="1">Uncharacterized protein</fullName>
    </submittedName>
</protein>
<accession>A0A0K1P9Q5</accession>
<dbReference type="AlphaFoldDB" id="A0A0K1P9Q5"/>
<dbReference type="RefSeq" id="WP_050724376.1">
    <property type="nucleotide sequence ID" value="NZ_CP012332.1"/>
</dbReference>
<dbReference type="KEGG" id="vin:AKJ08_0231"/>
<gene>
    <name evidence="1" type="ORF">AKJ08_0231</name>
</gene>
<name>A0A0K1P9Q5_9BACT</name>
<organism evidence="1 2">
    <name type="scientific">Vulgatibacter incomptus</name>
    <dbReference type="NCBI Taxonomy" id="1391653"/>
    <lineage>
        <taxon>Bacteria</taxon>
        <taxon>Pseudomonadati</taxon>
        <taxon>Myxococcota</taxon>
        <taxon>Myxococcia</taxon>
        <taxon>Myxococcales</taxon>
        <taxon>Cystobacterineae</taxon>
        <taxon>Vulgatibacteraceae</taxon>
        <taxon>Vulgatibacter</taxon>
    </lineage>
</organism>
<evidence type="ECO:0000313" key="2">
    <source>
        <dbReference type="Proteomes" id="UP000055590"/>
    </source>
</evidence>
<dbReference type="STRING" id="1391653.AKJ08_0231"/>
<sequence>MGAALLLVASLFTLDPVGSVDLQAEVRSGTRFRMLDQDPRPNEPIPVDASRRVAELGVAPRLALANDARLRLYLAYTPSVNVPFEAAPPGTNQGSAPSPLDRTSFLNNAELRAERDWGFWSMRAGASATLGRLDPLAGGPPAVAVTTTGRIPYQAWSLNAGVTAIPWQRGTLTVDGHLSQGGGDGSLAERVLPVQQELRIASALDHLLTRRDTFGATLTFVGARLDRVDPAVPAGGERIDAATLQGGPHWLRVLSRQFSLRLAGGAAAAYEVSSANQWSRIGPWGLAALAYQPGGLRPSLTLSVGLEPTIDRLTGSLSYRGLVEARSEWVPTRDWRLEASANAGVLEPWLGFDGQVATSTWIGGGSVYAGRELWRNVLIGASVAGIWQDSGRQDLSSFREVVAALELRAILQGPAADTTRQPGGAGAPAGGRR</sequence>
<dbReference type="Proteomes" id="UP000055590">
    <property type="component" value="Chromosome"/>
</dbReference>